<dbReference type="Pfam" id="PF16868">
    <property type="entry name" value="NMT1_3"/>
    <property type="match status" value="1"/>
</dbReference>
<sequence>MLDMQLETFMRHFPRFLAALAALWLGAASLTASADTRITYKSASAGTAYYQMGVELSEAIKAGTDGAMTLTLEESQGSVQNVMEVMARQGNYVFTTPPSLAAKAVAGEGPFAERRHPRFQEIRGLFPIPSLTMHLVVAGEQDTLRLEELAGKHLLIGQGSFGAREAARYLELFGLTDEVEVDDADVGSAPDALKNGQIDAFATAGSFPAPNVIETAASMPVGLVSMTEEQVAETGATPQEIPAGTYAGIDEPVMTTSLPVAAYTTTGMDDDTAYTLTKTFWERREAMAESSPWWRSVSPSMLANMRGSCIPARGVTMRKPVSRFPERGACPSPVHAAFLETLHECRHGPVRLAFHPAH</sequence>
<dbReference type="Proteomes" id="UP000092504">
    <property type="component" value="Unassembled WGS sequence"/>
</dbReference>
<dbReference type="InterPro" id="IPR011852">
    <property type="entry name" value="TRAP_TAXI"/>
</dbReference>
<name>A0A1B8P016_HALEL</name>
<dbReference type="NCBIfam" id="TIGR02122">
    <property type="entry name" value="TRAP_TAXI"/>
    <property type="match status" value="1"/>
</dbReference>
<dbReference type="PATRIC" id="fig|2746.7.peg.4811"/>
<comment type="caution">
    <text evidence="2">The sequence shown here is derived from an EMBL/GenBank/DDBJ whole genome shotgun (WGS) entry which is preliminary data.</text>
</comment>
<feature type="signal peptide" evidence="1">
    <location>
        <begin position="1"/>
        <end position="34"/>
    </location>
</feature>
<proteinExistence type="predicted"/>
<dbReference type="AlphaFoldDB" id="A0A1B8P016"/>
<dbReference type="EMBL" id="MAJD01000002">
    <property type="protein sequence ID" value="OBX35592.1"/>
    <property type="molecule type" value="Genomic_DNA"/>
</dbReference>
<evidence type="ECO:0000313" key="3">
    <source>
        <dbReference type="Proteomes" id="UP000092504"/>
    </source>
</evidence>
<reference evidence="2 3" key="1">
    <citation type="submission" date="2016-06" db="EMBL/GenBank/DDBJ databases">
        <title>Genome sequence of halotolerant plant growth promoting strain of Halomonas elongata HEK1 isolated from salterns of Rann of Kutch, Gujarat, India.</title>
        <authorList>
            <person name="Gaba S."/>
            <person name="Singh R.N."/>
            <person name="Abrol S."/>
            <person name="Kaushik R."/>
            <person name="Saxena A.K."/>
        </authorList>
    </citation>
    <scope>NUCLEOTIDE SEQUENCE [LARGE SCALE GENOMIC DNA]</scope>
    <source>
        <strain evidence="2 3">HEK1</strain>
    </source>
</reference>
<keyword evidence="1" id="KW-0732">Signal</keyword>
<accession>A0A1B8P016</accession>
<evidence type="ECO:0008006" key="4">
    <source>
        <dbReference type="Google" id="ProtNLM"/>
    </source>
</evidence>
<dbReference type="PANTHER" id="PTHR42941:SF1">
    <property type="entry name" value="SLL1037 PROTEIN"/>
    <property type="match status" value="1"/>
</dbReference>
<organism evidence="2 3">
    <name type="scientific">Halomonas elongata</name>
    <dbReference type="NCBI Taxonomy" id="2746"/>
    <lineage>
        <taxon>Bacteria</taxon>
        <taxon>Pseudomonadati</taxon>
        <taxon>Pseudomonadota</taxon>
        <taxon>Gammaproteobacteria</taxon>
        <taxon>Oceanospirillales</taxon>
        <taxon>Halomonadaceae</taxon>
        <taxon>Halomonas</taxon>
    </lineage>
</organism>
<gene>
    <name evidence="2" type="ORF">A8U91_04666</name>
</gene>
<protein>
    <recommendedName>
        <fullName evidence="4">NMT1/THI5 like protein</fullName>
    </recommendedName>
</protein>
<feature type="chain" id="PRO_5008611280" description="NMT1/THI5 like protein" evidence="1">
    <location>
        <begin position="35"/>
        <end position="358"/>
    </location>
</feature>
<dbReference type="SUPFAM" id="SSF53850">
    <property type="entry name" value="Periplasmic binding protein-like II"/>
    <property type="match status" value="1"/>
</dbReference>
<evidence type="ECO:0000313" key="2">
    <source>
        <dbReference type="EMBL" id="OBX35592.1"/>
    </source>
</evidence>
<evidence type="ECO:0000256" key="1">
    <source>
        <dbReference type="SAM" id="SignalP"/>
    </source>
</evidence>
<dbReference type="PANTHER" id="PTHR42941">
    <property type="entry name" value="SLL1037 PROTEIN"/>
    <property type="match status" value="1"/>
</dbReference>
<dbReference type="Gene3D" id="3.40.190.10">
    <property type="entry name" value="Periplasmic binding protein-like II"/>
    <property type="match status" value="2"/>
</dbReference>